<dbReference type="AlphaFoldDB" id="A0A8J5MS46"/>
<reference evidence="1" key="1">
    <citation type="journal article" date="2021" name="Sci. Adv.">
        <title>The American lobster genome reveals insights on longevity, neural, and immune adaptations.</title>
        <authorList>
            <person name="Polinski J.M."/>
            <person name="Zimin A.V."/>
            <person name="Clark K.F."/>
            <person name="Kohn A.B."/>
            <person name="Sadowski N."/>
            <person name="Timp W."/>
            <person name="Ptitsyn A."/>
            <person name="Khanna P."/>
            <person name="Romanova D.Y."/>
            <person name="Williams P."/>
            <person name="Greenwood S.J."/>
            <person name="Moroz L.L."/>
            <person name="Walt D.R."/>
            <person name="Bodnar A.G."/>
        </authorList>
    </citation>
    <scope>NUCLEOTIDE SEQUENCE</scope>
    <source>
        <strain evidence="1">GMGI-L3</strain>
    </source>
</reference>
<sequence length="175" mass="19840">MRLRRIRRYDAGLYVRRPTGLVRYRVPYAANCRQESKVGSLYSAAGRMCGVIHLVMAGLCGMSPSPLAVYGAFIFLFEEKLLDQEPDCVMNDIHHALKSHELEHLSRLKAHINDSFNVLDTRSEDTRTWPVSQVLSNFCNFDSLVKFRVFLSAVRPGILPGLWDFSAICTPSSFL</sequence>
<name>A0A8J5MS46_HOMAM</name>
<keyword evidence="2" id="KW-1185">Reference proteome</keyword>
<evidence type="ECO:0000313" key="1">
    <source>
        <dbReference type="EMBL" id="KAG7161452.1"/>
    </source>
</evidence>
<evidence type="ECO:0000313" key="2">
    <source>
        <dbReference type="Proteomes" id="UP000747542"/>
    </source>
</evidence>
<protein>
    <submittedName>
        <fullName evidence="1">Uncharacterized protein</fullName>
    </submittedName>
</protein>
<dbReference type="Proteomes" id="UP000747542">
    <property type="component" value="Unassembled WGS sequence"/>
</dbReference>
<comment type="caution">
    <text evidence="1">The sequence shown here is derived from an EMBL/GenBank/DDBJ whole genome shotgun (WGS) entry which is preliminary data.</text>
</comment>
<proteinExistence type="predicted"/>
<gene>
    <name evidence="1" type="ORF">Hamer_G023125</name>
</gene>
<accession>A0A8J5MS46</accession>
<dbReference type="EMBL" id="JAHLQT010029393">
    <property type="protein sequence ID" value="KAG7161452.1"/>
    <property type="molecule type" value="Genomic_DNA"/>
</dbReference>
<organism evidence="1 2">
    <name type="scientific">Homarus americanus</name>
    <name type="common">American lobster</name>
    <dbReference type="NCBI Taxonomy" id="6706"/>
    <lineage>
        <taxon>Eukaryota</taxon>
        <taxon>Metazoa</taxon>
        <taxon>Ecdysozoa</taxon>
        <taxon>Arthropoda</taxon>
        <taxon>Crustacea</taxon>
        <taxon>Multicrustacea</taxon>
        <taxon>Malacostraca</taxon>
        <taxon>Eumalacostraca</taxon>
        <taxon>Eucarida</taxon>
        <taxon>Decapoda</taxon>
        <taxon>Pleocyemata</taxon>
        <taxon>Astacidea</taxon>
        <taxon>Nephropoidea</taxon>
        <taxon>Nephropidae</taxon>
        <taxon>Homarus</taxon>
    </lineage>
</organism>